<dbReference type="PANTHER" id="PTHR45644">
    <property type="entry name" value="AAA ATPASE, PUTATIVE (AFU_ORTHOLOGUE AFUA_2G12920)-RELATED-RELATED"/>
    <property type="match status" value="1"/>
</dbReference>
<evidence type="ECO:0000256" key="5">
    <source>
        <dbReference type="ARBA" id="ARBA00023128"/>
    </source>
</evidence>
<dbReference type="GO" id="GO:0140570">
    <property type="term" value="P:extraction of mislocalized protein from mitochondrial outer membrane"/>
    <property type="evidence" value="ECO:0007669"/>
    <property type="project" value="TreeGrafter"/>
</dbReference>
<evidence type="ECO:0000256" key="4">
    <source>
        <dbReference type="ARBA" id="ARBA00022840"/>
    </source>
</evidence>
<keyword evidence="5" id="KW-0496">Mitochondrion</keyword>
<feature type="non-terminal residue" evidence="8">
    <location>
        <position position="341"/>
    </location>
</feature>
<keyword evidence="2 6" id="KW-0547">Nucleotide-binding</keyword>
<proteinExistence type="inferred from homology"/>
<dbReference type="Gene3D" id="3.40.50.300">
    <property type="entry name" value="P-loop containing nucleotide triphosphate hydrolases"/>
    <property type="match status" value="1"/>
</dbReference>
<dbReference type="OrthoDB" id="10254455at2759"/>
<dbReference type="Proteomes" id="UP000759131">
    <property type="component" value="Unassembled WGS sequence"/>
</dbReference>
<dbReference type="GO" id="GO:0005741">
    <property type="term" value="C:mitochondrial outer membrane"/>
    <property type="evidence" value="ECO:0007669"/>
    <property type="project" value="UniProtKB-SubCell"/>
</dbReference>
<dbReference type="PANTHER" id="PTHR45644:SF3">
    <property type="entry name" value="FI08533P-RELATED"/>
    <property type="match status" value="1"/>
</dbReference>
<dbReference type="GO" id="GO:0016887">
    <property type="term" value="F:ATP hydrolysis activity"/>
    <property type="evidence" value="ECO:0007669"/>
    <property type="project" value="InterPro"/>
</dbReference>
<dbReference type="InterPro" id="IPR003960">
    <property type="entry name" value="ATPase_AAA_CS"/>
</dbReference>
<dbReference type="FunFam" id="3.40.50.300:FF:000538">
    <property type="entry name" value="ATPase family AAA domain-containing protein 1"/>
    <property type="match status" value="1"/>
</dbReference>
<gene>
    <name evidence="8" type="ORF">OSB1V03_LOCUS3992</name>
</gene>
<evidence type="ECO:0000259" key="7">
    <source>
        <dbReference type="SMART" id="SM00382"/>
    </source>
</evidence>
<reference evidence="8" key="1">
    <citation type="submission" date="2020-11" db="EMBL/GenBank/DDBJ databases">
        <authorList>
            <person name="Tran Van P."/>
        </authorList>
    </citation>
    <scope>NUCLEOTIDE SEQUENCE</scope>
</reference>
<protein>
    <recommendedName>
        <fullName evidence="7">AAA+ ATPase domain-containing protein</fullName>
    </recommendedName>
</protein>
<dbReference type="PROSITE" id="PS00674">
    <property type="entry name" value="AAA"/>
    <property type="match status" value="1"/>
</dbReference>
<dbReference type="Pfam" id="PF17862">
    <property type="entry name" value="AAA_lid_3"/>
    <property type="match status" value="1"/>
</dbReference>
<organism evidence="8">
    <name type="scientific">Medioppia subpectinata</name>
    <dbReference type="NCBI Taxonomy" id="1979941"/>
    <lineage>
        <taxon>Eukaryota</taxon>
        <taxon>Metazoa</taxon>
        <taxon>Ecdysozoa</taxon>
        <taxon>Arthropoda</taxon>
        <taxon>Chelicerata</taxon>
        <taxon>Arachnida</taxon>
        <taxon>Acari</taxon>
        <taxon>Acariformes</taxon>
        <taxon>Sarcoptiformes</taxon>
        <taxon>Oribatida</taxon>
        <taxon>Brachypylina</taxon>
        <taxon>Oppioidea</taxon>
        <taxon>Oppiidae</taxon>
        <taxon>Medioppia</taxon>
    </lineage>
</organism>
<evidence type="ECO:0000256" key="3">
    <source>
        <dbReference type="ARBA" id="ARBA00022787"/>
    </source>
</evidence>
<keyword evidence="9" id="KW-1185">Reference proteome</keyword>
<dbReference type="InterPro" id="IPR041569">
    <property type="entry name" value="AAA_lid_3"/>
</dbReference>
<dbReference type="GO" id="GO:0005524">
    <property type="term" value="F:ATP binding"/>
    <property type="evidence" value="ECO:0007669"/>
    <property type="project" value="UniProtKB-KW"/>
</dbReference>
<evidence type="ECO:0000313" key="8">
    <source>
        <dbReference type="EMBL" id="CAD7623537.1"/>
    </source>
</evidence>
<evidence type="ECO:0000313" key="9">
    <source>
        <dbReference type="Proteomes" id="UP000759131"/>
    </source>
</evidence>
<dbReference type="InterPro" id="IPR003959">
    <property type="entry name" value="ATPase_AAA_core"/>
</dbReference>
<evidence type="ECO:0000256" key="1">
    <source>
        <dbReference type="ARBA" id="ARBA00004572"/>
    </source>
</evidence>
<dbReference type="EMBL" id="OC856286">
    <property type="protein sequence ID" value="CAD7623537.1"/>
    <property type="molecule type" value="Genomic_DNA"/>
</dbReference>
<evidence type="ECO:0000256" key="6">
    <source>
        <dbReference type="RuleBase" id="RU003651"/>
    </source>
</evidence>
<dbReference type="EMBL" id="CAJPIZ010001711">
    <property type="protein sequence ID" value="CAG2103967.1"/>
    <property type="molecule type" value="Genomic_DNA"/>
</dbReference>
<dbReference type="SUPFAM" id="SSF52540">
    <property type="entry name" value="P-loop containing nucleoside triphosphate hydrolases"/>
    <property type="match status" value="1"/>
</dbReference>
<dbReference type="AlphaFoldDB" id="A0A7R9KKC2"/>
<keyword evidence="3" id="KW-0472">Membrane</keyword>
<comment type="similarity">
    <text evidence="6">Belongs to the AAA ATPase family.</text>
</comment>
<keyword evidence="4 6" id="KW-0067">ATP-binding</keyword>
<keyword evidence="3" id="KW-1000">Mitochondrion outer membrane</keyword>
<dbReference type="SMART" id="SM00382">
    <property type="entry name" value="AAA"/>
    <property type="match status" value="1"/>
</dbReference>
<evidence type="ECO:0000256" key="2">
    <source>
        <dbReference type="ARBA" id="ARBA00022741"/>
    </source>
</evidence>
<dbReference type="Gene3D" id="1.10.8.60">
    <property type="match status" value="1"/>
</dbReference>
<dbReference type="InterPro" id="IPR051701">
    <property type="entry name" value="Mito_OM_Translocase_MSP1"/>
</dbReference>
<sequence>MKNVVYRISTIPLLQATTLLSSLGFEKVISTLNEYELLIASQLVDASEIDVTFKDIAGLDDVVDTIKSTIILPLLLHPILKQKSQYFQPPKGVLLYGPPGCGKTMIAKAIAKEANARFLNLEVPALTDKWYGESQKLATAVFKLSEKLQPCIIFIDEIDTFLRARGRNDHEATAMMKAQFMILWDGLNTKKDNHGVIVLGATNRPHDVDVAILRRMPAMFEVPLPNCHQRQKILNQLLINEQLESDIDFEKLAGSTDGFSGSDLSELCRNAVFTRLRNEKSKILEILSNATDSNKEGRLSEFISKIRNVNANDFQSTLIYMNKHKYSYNKFNADLCIHDKE</sequence>
<dbReference type="InterPro" id="IPR003593">
    <property type="entry name" value="AAA+_ATPase"/>
</dbReference>
<feature type="domain" description="AAA+ ATPase" evidence="7">
    <location>
        <begin position="89"/>
        <end position="228"/>
    </location>
</feature>
<dbReference type="Pfam" id="PF00004">
    <property type="entry name" value="AAA"/>
    <property type="match status" value="1"/>
</dbReference>
<accession>A0A7R9KKC2</accession>
<comment type="subcellular location">
    <subcellularLocation>
        <location evidence="1">Mitochondrion outer membrane</location>
        <topology evidence="1">Single-pass membrane protein</topology>
    </subcellularLocation>
</comment>
<dbReference type="InterPro" id="IPR027417">
    <property type="entry name" value="P-loop_NTPase"/>
</dbReference>
<name>A0A7R9KKC2_9ACAR</name>